<dbReference type="SUPFAM" id="SSF53474">
    <property type="entry name" value="alpha/beta-Hydrolases"/>
    <property type="match status" value="1"/>
</dbReference>
<protein>
    <recommendedName>
        <fullName evidence="1">AB hydrolase-1 domain-containing protein</fullName>
    </recommendedName>
</protein>
<feature type="domain" description="AB hydrolase-1" evidence="1">
    <location>
        <begin position="19"/>
        <end position="140"/>
    </location>
</feature>
<dbReference type="InterPro" id="IPR051044">
    <property type="entry name" value="MAG_DAG_Lipase"/>
</dbReference>
<dbReference type="InterPro" id="IPR029058">
    <property type="entry name" value="AB_hydrolase_fold"/>
</dbReference>
<sequence length="375" mass="41324">MTNIPESEPLRLFAGKTGVLMLHGFTGSPASIKPWALALHERGLSVSVPRLAGHGTHWSDLNKVNWQDWYDTVEKEFLELKKSCDQVFVAGFSVGGALALRLSQIRGSELAGAILLNASIYDERKRFKLVAPLSTFLPSIAGGVGDVSKPGAPKHGYDRIPLRGLNQVQKLWEIVEQDLYLVDLPLMVAYSLNDHVVHPVCSETIIDNVYSTDIREVVFEKSFHNVALDHDAELLNQETMDFILDVVSGELRRGESIYESDERELIDAEFESIVSGLSLDESAPTTYLDELDAQQYEPEGFTPPNPKLPISDQTSRLALVGIVGGGGYMFFELFSDIDLLGMGPWPGLLAFIGGLSTLIWRSTRAEDDFGDGAEL</sequence>
<dbReference type="AlphaFoldDB" id="A0A094Q801"/>
<dbReference type="EMBL" id="JNSL01000030">
    <property type="protein sequence ID" value="KGA19497.1"/>
    <property type="molecule type" value="Genomic_DNA"/>
</dbReference>
<comment type="caution">
    <text evidence="2">The sequence shown here is derived from an EMBL/GenBank/DDBJ whole genome shotgun (WGS) entry which is preliminary data.</text>
</comment>
<evidence type="ECO:0000313" key="2">
    <source>
        <dbReference type="EMBL" id="KGA19497.1"/>
    </source>
</evidence>
<evidence type="ECO:0000259" key="1">
    <source>
        <dbReference type="Pfam" id="PF12697"/>
    </source>
</evidence>
<gene>
    <name evidence="2" type="ORF">GM51_6620</name>
</gene>
<dbReference type="Gene3D" id="3.40.50.1820">
    <property type="entry name" value="alpha/beta hydrolase"/>
    <property type="match status" value="1"/>
</dbReference>
<dbReference type="PANTHER" id="PTHR11614">
    <property type="entry name" value="PHOSPHOLIPASE-RELATED"/>
    <property type="match status" value="1"/>
</dbReference>
<dbReference type="InterPro" id="IPR000073">
    <property type="entry name" value="AB_hydrolase_1"/>
</dbReference>
<dbReference type="Pfam" id="PF12697">
    <property type="entry name" value="Abhydrolase_6"/>
    <property type="match status" value="1"/>
</dbReference>
<name>A0A094Q801_9ZZZZ</name>
<organism evidence="2">
    <name type="scientific">freshwater metagenome</name>
    <dbReference type="NCBI Taxonomy" id="449393"/>
    <lineage>
        <taxon>unclassified sequences</taxon>
        <taxon>metagenomes</taxon>
        <taxon>ecological metagenomes</taxon>
    </lineage>
</organism>
<accession>A0A094Q801</accession>
<proteinExistence type="predicted"/>
<reference evidence="2" key="1">
    <citation type="submission" date="2014-06" db="EMBL/GenBank/DDBJ databases">
        <title>Key roles for freshwater Actinobacteria revealed by deep metagenomic sequencing.</title>
        <authorList>
            <person name="Ghai R."/>
            <person name="Mizuno C.M."/>
            <person name="Picazo A."/>
            <person name="Camacho A."/>
            <person name="Rodriguez-Valera F."/>
        </authorList>
    </citation>
    <scope>NUCLEOTIDE SEQUENCE</scope>
</reference>